<dbReference type="Gene3D" id="3.40.50.1010">
    <property type="entry name" value="5'-nuclease"/>
    <property type="match status" value="1"/>
</dbReference>
<dbReference type="PANTHER" id="PTHR33653:SF1">
    <property type="entry name" value="RIBONUCLEASE VAPC2"/>
    <property type="match status" value="1"/>
</dbReference>
<evidence type="ECO:0000256" key="7">
    <source>
        <dbReference type="ARBA" id="ARBA00038093"/>
    </source>
</evidence>
<comment type="caution">
    <text evidence="10">The sequence shown here is derived from an EMBL/GenBank/DDBJ whole genome shotgun (WGS) entry which is preliminary data.</text>
</comment>
<dbReference type="EMBL" id="BAAAEW010000023">
    <property type="protein sequence ID" value="GAA0756709.1"/>
    <property type="molecule type" value="Genomic_DNA"/>
</dbReference>
<dbReference type="Proteomes" id="UP001500279">
    <property type="component" value="Unassembled WGS sequence"/>
</dbReference>
<accession>A0ABP3VJ89</accession>
<dbReference type="InterPro" id="IPR029060">
    <property type="entry name" value="PIN-like_dom_sf"/>
</dbReference>
<feature type="domain" description="PIN" evidence="9">
    <location>
        <begin position="3"/>
        <end position="122"/>
    </location>
</feature>
<evidence type="ECO:0000256" key="4">
    <source>
        <dbReference type="ARBA" id="ARBA00022723"/>
    </source>
</evidence>
<evidence type="ECO:0000256" key="5">
    <source>
        <dbReference type="ARBA" id="ARBA00022801"/>
    </source>
</evidence>
<reference evidence="11" key="1">
    <citation type="journal article" date="2019" name="Int. J. Syst. Evol. Microbiol.">
        <title>The Global Catalogue of Microorganisms (GCM) 10K type strain sequencing project: providing services to taxonomists for standard genome sequencing and annotation.</title>
        <authorList>
            <consortium name="The Broad Institute Genomics Platform"/>
            <consortium name="The Broad Institute Genome Sequencing Center for Infectious Disease"/>
            <person name="Wu L."/>
            <person name="Ma J."/>
        </authorList>
    </citation>
    <scope>NUCLEOTIDE SEQUENCE [LARGE SCALE GENOMIC DNA]</scope>
    <source>
        <strain evidence="11">JCM 15503</strain>
    </source>
</reference>
<dbReference type="InterPro" id="IPR050556">
    <property type="entry name" value="Type_II_TA_system_RNase"/>
</dbReference>
<gene>
    <name evidence="8" type="primary">vapC</name>
    <name evidence="10" type="ORF">GCM10009107_35510</name>
</gene>
<evidence type="ECO:0000256" key="2">
    <source>
        <dbReference type="ARBA" id="ARBA00022649"/>
    </source>
</evidence>
<organism evidence="10 11">
    <name type="scientific">Ideonella azotifigens</name>
    <dbReference type="NCBI Taxonomy" id="513160"/>
    <lineage>
        <taxon>Bacteria</taxon>
        <taxon>Pseudomonadati</taxon>
        <taxon>Pseudomonadota</taxon>
        <taxon>Betaproteobacteria</taxon>
        <taxon>Burkholderiales</taxon>
        <taxon>Sphaerotilaceae</taxon>
        <taxon>Ideonella</taxon>
    </lineage>
</organism>
<keyword evidence="11" id="KW-1185">Reference proteome</keyword>
<dbReference type="SUPFAM" id="SSF88723">
    <property type="entry name" value="PIN domain-like"/>
    <property type="match status" value="1"/>
</dbReference>
<feature type="binding site" evidence="8">
    <location>
        <position position="102"/>
    </location>
    <ligand>
        <name>Mg(2+)</name>
        <dbReference type="ChEBI" id="CHEBI:18420"/>
    </ligand>
</feature>
<protein>
    <recommendedName>
        <fullName evidence="8">Ribonuclease VapC</fullName>
        <shortName evidence="8">RNase VapC</shortName>
        <ecNumber evidence="8">3.1.-.-</ecNumber>
    </recommendedName>
    <alternativeName>
        <fullName evidence="8">Toxin VapC</fullName>
    </alternativeName>
</protein>
<evidence type="ECO:0000256" key="8">
    <source>
        <dbReference type="HAMAP-Rule" id="MF_00265"/>
    </source>
</evidence>
<keyword evidence="2 8" id="KW-1277">Toxin-antitoxin system</keyword>
<dbReference type="InterPro" id="IPR022907">
    <property type="entry name" value="VapC_family"/>
</dbReference>
<name>A0ABP3VJ89_9BURK</name>
<keyword evidence="5 8" id="KW-0378">Hydrolase</keyword>
<dbReference type="PANTHER" id="PTHR33653">
    <property type="entry name" value="RIBONUCLEASE VAPC2"/>
    <property type="match status" value="1"/>
</dbReference>
<evidence type="ECO:0000313" key="10">
    <source>
        <dbReference type="EMBL" id="GAA0756709.1"/>
    </source>
</evidence>
<evidence type="ECO:0000256" key="6">
    <source>
        <dbReference type="ARBA" id="ARBA00022842"/>
    </source>
</evidence>
<dbReference type="EC" id="3.1.-.-" evidence="8"/>
<sequence>MFLLDTNVVSELRTGKKQPSATVRSWAAQLPAEQFYLSAVVLLELWLGYELKARTDAAQAAGLKAWIEGLEAAYDGRTLPFTARGARLCAPLHVPNPRAWRDSVIAATALEHGMTLVTRNVRDFAGTGVRLIDPFV</sequence>
<evidence type="ECO:0000256" key="1">
    <source>
        <dbReference type="ARBA" id="ARBA00001946"/>
    </source>
</evidence>
<dbReference type="InterPro" id="IPR002716">
    <property type="entry name" value="PIN_dom"/>
</dbReference>
<evidence type="ECO:0000256" key="3">
    <source>
        <dbReference type="ARBA" id="ARBA00022722"/>
    </source>
</evidence>
<comment type="cofactor">
    <cofactor evidence="1 8">
        <name>Mg(2+)</name>
        <dbReference type="ChEBI" id="CHEBI:18420"/>
    </cofactor>
</comment>
<dbReference type="HAMAP" id="MF_00265">
    <property type="entry name" value="VapC_Nob1"/>
    <property type="match status" value="1"/>
</dbReference>
<evidence type="ECO:0000313" key="11">
    <source>
        <dbReference type="Proteomes" id="UP001500279"/>
    </source>
</evidence>
<dbReference type="Pfam" id="PF01850">
    <property type="entry name" value="PIN"/>
    <property type="match status" value="1"/>
</dbReference>
<keyword evidence="6 8" id="KW-0460">Magnesium</keyword>
<keyword evidence="8" id="KW-0800">Toxin</keyword>
<evidence type="ECO:0000259" key="9">
    <source>
        <dbReference type="Pfam" id="PF01850"/>
    </source>
</evidence>
<proteinExistence type="inferred from homology"/>
<comment type="function">
    <text evidence="8">Toxic component of a toxin-antitoxin (TA) system. An RNase.</text>
</comment>
<keyword evidence="4 8" id="KW-0479">Metal-binding</keyword>
<keyword evidence="3 8" id="KW-0540">Nuclease</keyword>
<dbReference type="RefSeq" id="WP_141291182.1">
    <property type="nucleotide sequence ID" value="NZ_BAAAEW010000023.1"/>
</dbReference>
<feature type="binding site" evidence="8">
    <location>
        <position position="5"/>
    </location>
    <ligand>
        <name>Mg(2+)</name>
        <dbReference type="ChEBI" id="CHEBI:18420"/>
    </ligand>
</feature>
<dbReference type="CDD" id="cd18746">
    <property type="entry name" value="PIN_VapC4-5_FitB-like"/>
    <property type="match status" value="1"/>
</dbReference>
<comment type="similarity">
    <text evidence="7 8">Belongs to the PINc/VapC protein family.</text>
</comment>